<evidence type="ECO:0000313" key="2">
    <source>
        <dbReference type="Proteomes" id="UP000316855"/>
    </source>
</evidence>
<dbReference type="AlphaFoldDB" id="A0A517V9N8"/>
<dbReference type="EMBL" id="CP036343">
    <property type="protein sequence ID" value="QDT89730.1"/>
    <property type="molecule type" value="Genomic_DNA"/>
</dbReference>
<sequence length="150" mass="17502">MTSTNTIDYPKLFAVRLEYSRALLTLSLQQQELIKEDDYSSLLDVLSKKQRLLGQLDQYKKQLPRLWEQWQQDRDRLPAEQRSICEQILSDSEAVLAQLLKNEDTSTQSMVDRRERTKQQIQSLNQGAKVGEAYRDSLAPATHRHLNIDQ</sequence>
<protein>
    <recommendedName>
        <fullName evidence="3">FlgN protein</fullName>
    </recommendedName>
</protein>
<accession>A0A517V9N8</accession>
<dbReference type="RefSeq" id="WP_145225209.1">
    <property type="nucleotide sequence ID" value="NZ_CP036343.1"/>
</dbReference>
<proteinExistence type="predicted"/>
<organism evidence="1 2">
    <name type="scientific">Gimesia algae</name>
    <dbReference type="NCBI Taxonomy" id="2527971"/>
    <lineage>
        <taxon>Bacteria</taxon>
        <taxon>Pseudomonadati</taxon>
        <taxon>Planctomycetota</taxon>
        <taxon>Planctomycetia</taxon>
        <taxon>Planctomycetales</taxon>
        <taxon>Planctomycetaceae</taxon>
        <taxon>Gimesia</taxon>
    </lineage>
</organism>
<evidence type="ECO:0008006" key="3">
    <source>
        <dbReference type="Google" id="ProtNLM"/>
    </source>
</evidence>
<dbReference type="KEGG" id="gax:Pan161_13620"/>
<name>A0A517V9N8_9PLAN</name>
<gene>
    <name evidence="1" type="ORF">Pan161_13620</name>
</gene>
<reference evidence="1 2" key="1">
    <citation type="submission" date="2019-02" db="EMBL/GenBank/DDBJ databases">
        <title>Deep-cultivation of Planctomycetes and their phenomic and genomic characterization uncovers novel biology.</title>
        <authorList>
            <person name="Wiegand S."/>
            <person name="Jogler M."/>
            <person name="Boedeker C."/>
            <person name="Pinto D."/>
            <person name="Vollmers J."/>
            <person name="Rivas-Marin E."/>
            <person name="Kohn T."/>
            <person name="Peeters S.H."/>
            <person name="Heuer A."/>
            <person name="Rast P."/>
            <person name="Oberbeckmann S."/>
            <person name="Bunk B."/>
            <person name="Jeske O."/>
            <person name="Meyerdierks A."/>
            <person name="Storesund J.E."/>
            <person name="Kallscheuer N."/>
            <person name="Luecker S."/>
            <person name="Lage O.M."/>
            <person name="Pohl T."/>
            <person name="Merkel B.J."/>
            <person name="Hornburger P."/>
            <person name="Mueller R.-W."/>
            <person name="Bruemmer F."/>
            <person name="Labrenz M."/>
            <person name="Spormann A.M."/>
            <person name="Op den Camp H."/>
            <person name="Overmann J."/>
            <person name="Amann R."/>
            <person name="Jetten M.S.M."/>
            <person name="Mascher T."/>
            <person name="Medema M.H."/>
            <person name="Devos D.P."/>
            <person name="Kaster A.-K."/>
            <person name="Ovreas L."/>
            <person name="Rohde M."/>
            <person name="Galperin M.Y."/>
            <person name="Jogler C."/>
        </authorList>
    </citation>
    <scope>NUCLEOTIDE SEQUENCE [LARGE SCALE GENOMIC DNA]</scope>
    <source>
        <strain evidence="1 2">Pan161</strain>
    </source>
</reference>
<dbReference type="OrthoDB" id="271411at2"/>
<evidence type="ECO:0000313" key="1">
    <source>
        <dbReference type="EMBL" id="QDT89730.1"/>
    </source>
</evidence>
<dbReference type="Proteomes" id="UP000316855">
    <property type="component" value="Chromosome"/>
</dbReference>
<keyword evidence="2" id="KW-1185">Reference proteome</keyword>